<dbReference type="InterPro" id="IPR018629">
    <property type="entry name" value="XK-rel"/>
</dbReference>
<proteinExistence type="inferred from homology"/>
<name>A0ABY7FL22_MYAAR</name>
<keyword evidence="10" id="KW-1185">Reference proteome</keyword>
<keyword evidence="4 7" id="KW-0812">Transmembrane</keyword>
<feature type="transmembrane region" description="Helical" evidence="7">
    <location>
        <begin position="41"/>
        <end position="64"/>
    </location>
</feature>
<dbReference type="PANTHER" id="PTHR16024:SF28">
    <property type="entry name" value="XK-RELATED PROTEIN"/>
    <property type="match status" value="1"/>
</dbReference>
<evidence type="ECO:0000256" key="3">
    <source>
        <dbReference type="ARBA" id="ARBA00022475"/>
    </source>
</evidence>
<comment type="subcellular location">
    <subcellularLocation>
        <location evidence="1">Cell membrane</location>
        <topology evidence="1">Multi-pass membrane protein</topology>
    </subcellularLocation>
    <subcellularLocation>
        <location evidence="7">Membrane</location>
        <topology evidence="7">Multi-pass membrane protein</topology>
    </subcellularLocation>
</comment>
<feature type="compositionally biased region" description="Polar residues" evidence="8">
    <location>
        <begin position="455"/>
        <end position="468"/>
    </location>
</feature>
<reference evidence="9" key="1">
    <citation type="submission" date="2022-11" db="EMBL/GenBank/DDBJ databases">
        <title>Centuries of genome instability and evolution in soft-shell clam transmissible cancer (bioRxiv).</title>
        <authorList>
            <person name="Hart S.F.M."/>
            <person name="Yonemitsu M.A."/>
            <person name="Giersch R.M."/>
            <person name="Beal B.F."/>
            <person name="Arriagada G."/>
            <person name="Davis B.W."/>
            <person name="Ostrander E.A."/>
            <person name="Goff S.P."/>
            <person name="Metzger M.J."/>
        </authorList>
    </citation>
    <scope>NUCLEOTIDE SEQUENCE</scope>
    <source>
        <strain evidence="9">MELC-2E11</strain>
        <tissue evidence="9">Siphon/mantle</tissue>
    </source>
</reference>
<feature type="transmembrane region" description="Helical" evidence="7">
    <location>
        <begin position="188"/>
        <end position="209"/>
    </location>
</feature>
<feature type="compositionally biased region" description="Polar residues" evidence="8">
    <location>
        <begin position="531"/>
        <end position="540"/>
    </location>
</feature>
<dbReference type="PANTHER" id="PTHR16024">
    <property type="entry name" value="XK-RELATED PROTEIN"/>
    <property type="match status" value="1"/>
</dbReference>
<keyword evidence="6 7" id="KW-0472">Membrane</keyword>
<feature type="transmembrane region" description="Helical" evidence="7">
    <location>
        <begin position="147"/>
        <end position="167"/>
    </location>
</feature>
<dbReference type="InterPro" id="IPR050895">
    <property type="entry name" value="XK-related_scramblase"/>
</dbReference>
<dbReference type="Pfam" id="PF09815">
    <property type="entry name" value="XK-related"/>
    <property type="match status" value="1"/>
</dbReference>
<feature type="transmembrane region" description="Helical" evidence="7">
    <location>
        <begin position="276"/>
        <end position="294"/>
    </location>
</feature>
<evidence type="ECO:0000256" key="2">
    <source>
        <dbReference type="ARBA" id="ARBA00008789"/>
    </source>
</evidence>
<evidence type="ECO:0000256" key="6">
    <source>
        <dbReference type="ARBA" id="ARBA00023136"/>
    </source>
</evidence>
<comment type="similarity">
    <text evidence="2 7">Belongs to the XK family.</text>
</comment>
<gene>
    <name evidence="9" type="ORF">MAR_036577</name>
</gene>
<feature type="transmembrane region" description="Helical" evidence="7">
    <location>
        <begin position="215"/>
        <end position="235"/>
    </location>
</feature>
<feature type="compositionally biased region" description="Basic and acidic residues" evidence="8">
    <location>
        <begin position="364"/>
        <end position="374"/>
    </location>
</feature>
<accession>A0ABY7FL22</accession>
<keyword evidence="5 7" id="KW-1133">Transmembrane helix</keyword>
<sequence length="547" mass="62088">MAHFNNYDRALVIFSLLSYLTDIATDIALIVYFLSLGHAVWGALTLSFVALSAILMQVFSFHWHVTDRTLTWRTFVVHILFLAPTHRYIAVYRRGMKSRKTGRMEDLEAAYRGLNDISILRLFETFLESAPQLILQLYIVLSDLDNYNTLLGFSLFFSLTSVAWAMTSYMDALHLAYQKLYKRSWMAMFMHVLWQSGMVTARVVSIVLFTTVFQAYVAIPLAVHFVIMMVWITRLNPEFGTTKCERRLFTVISSVIHIFCFLNLKDGMARYRMAFFYILVLVETAMYMTVWYMCKTFVGPIWFDVTAFSVVFGSFAFGTLCMLLYYGCCHSSGPAPLRKKPQEFLKPAHHSYRPTGIHTPSYAPRKEQEPEKQQFTKPVRQPIFDVSTTSARINQWLSASLDLSKEGLTDNPDRMLDPAIRTRNHGDWVAGADGLSLTGSGANGSAGRSLLDGSRNMSGLQVSSTGDQSHLGRSALATSLQERSQHSIPDQNLIEMFSQIRHDPSFVSNTSMSDSFFDQTRRQSGGKDALSPQQNSTVCQYSMDKNR</sequence>
<evidence type="ECO:0000256" key="8">
    <source>
        <dbReference type="SAM" id="MobiDB-lite"/>
    </source>
</evidence>
<evidence type="ECO:0000256" key="5">
    <source>
        <dbReference type="ARBA" id="ARBA00022989"/>
    </source>
</evidence>
<feature type="transmembrane region" description="Helical" evidence="7">
    <location>
        <begin position="70"/>
        <end position="90"/>
    </location>
</feature>
<feature type="transmembrane region" description="Helical" evidence="7">
    <location>
        <begin position="247"/>
        <end position="264"/>
    </location>
</feature>
<protein>
    <recommendedName>
        <fullName evidence="7">XK-related protein</fullName>
    </recommendedName>
</protein>
<keyword evidence="3" id="KW-1003">Cell membrane</keyword>
<evidence type="ECO:0000256" key="7">
    <source>
        <dbReference type="RuleBase" id="RU910716"/>
    </source>
</evidence>
<feature type="region of interest" description="Disordered" evidence="8">
    <location>
        <begin position="516"/>
        <end position="547"/>
    </location>
</feature>
<feature type="transmembrane region" description="Helical" evidence="7">
    <location>
        <begin position="301"/>
        <end position="326"/>
    </location>
</feature>
<evidence type="ECO:0000256" key="4">
    <source>
        <dbReference type="ARBA" id="ARBA00022692"/>
    </source>
</evidence>
<evidence type="ECO:0000313" key="10">
    <source>
        <dbReference type="Proteomes" id="UP001164746"/>
    </source>
</evidence>
<dbReference type="Proteomes" id="UP001164746">
    <property type="component" value="Chromosome 13"/>
</dbReference>
<feature type="region of interest" description="Disordered" evidence="8">
    <location>
        <begin position="350"/>
        <end position="380"/>
    </location>
</feature>
<evidence type="ECO:0000313" key="9">
    <source>
        <dbReference type="EMBL" id="WAR22908.1"/>
    </source>
</evidence>
<feature type="transmembrane region" description="Helical" evidence="7">
    <location>
        <begin position="12"/>
        <end position="34"/>
    </location>
</feature>
<evidence type="ECO:0000256" key="1">
    <source>
        <dbReference type="ARBA" id="ARBA00004651"/>
    </source>
</evidence>
<dbReference type="EMBL" id="CP111024">
    <property type="protein sequence ID" value="WAR22908.1"/>
    <property type="molecule type" value="Genomic_DNA"/>
</dbReference>
<organism evidence="9 10">
    <name type="scientific">Mya arenaria</name>
    <name type="common">Soft-shell clam</name>
    <dbReference type="NCBI Taxonomy" id="6604"/>
    <lineage>
        <taxon>Eukaryota</taxon>
        <taxon>Metazoa</taxon>
        <taxon>Spiralia</taxon>
        <taxon>Lophotrochozoa</taxon>
        <taxon>Mollusca</taxon>
        <taxon>Bivalvia</taxon>
        <taxon>Autobranchia</taxon>
        <taxon>Heteroconchia</taxon>
        <taxon>Euheterodonta</taxon>
        <taxon>Imparidentia</taxon>
        <taxon>Neoheterodontei</taxon>
        <taxon>Myida</taxon>
        <taxon>Myoidea</taxon>
        <taxon>Myidae</taxon>
        <taxon>Mya</taxon>
    </lineage>
</organism>
<feature type="region of interest" description="Disordered" evidence="8">
    <location>
        <begin position="439"/>
        <end position="470"/>
    </location>
</feature>